<dbReference type="Proteomes" id="UP000289323">
    <property type="component" value="Unassembled WGS sequence"/>
</dbReference>
<dbReference type="InterPro" id="IPR012945">
    <property type="entry name" value="Tubulin-bd_cofactor_C_dom"/>
</dbReference>
<organism evidence="9 10">
    <name type="scientific">Thermothielavioides terrestris</name>
    <dbReference type="NCBI Taxonomy" id="2587410"/>
    <lineage>
        <taxon>Eukaryota</taxon>
        <taxon>Fungi</taxon>
        <taxon>Dikarya</taxon>
        <taxon>Ascomycota</taxon>
        <taxon>Pezizomycotina</taxon>
        <taxon>Sordariomycetes</taxon>
        <taxon>Sordariomycetidae</taxon>
        <taxon>Sordariales</taxon>
        <taxon>Chaetomiaceae</taxon>
        <taxon>Thermothielavioides</taxon>
    </lineage>
</organism>
<evidence type="ECO:0000256" key="2">
    <source>
        <dbReference type="ARBA" id="ARBA00008848"/>
    </source>
</evidence>
<dbReference type="GO" id="GO:0005737">
    <property type="term" value="C:cytoplasm"/>
    <property type="evidence" value="ECO:0007669"/>
    <property type="project" value="UniProtKB-SubCell"/>
</dbReference>
<gene>
    <name evidence="9" type="ORF">TT172_LOCUS7194</name>
</gene>
<dbReference type="InterPro" id="IPR038397">
    <property type="entry name" value="TBCC_N_sf"/>
</dbReference>
<evidence type="ECO:0000256" key="1">
    <source>
        <dbReference type="ARBA" id="ARBA00004496"/>
    </source>
</evidence>
<comment type="subunit">
    <text evidence="6">Supercomplex made of cofactors A to E. Cofactors A and D function by capturing and stabilizing tubulin in a quasi-native conformation. Cofactor E binds to the cofactor D-tubulin complex; interaction with cofactor C then causes the release of tubulin polypeptides that are committed to the native state.</text>
</comment>
<evidence type="ECO:0000256" key="6">
    <source>
        <dbReference type="ARBA" id="ARBA00026055"/>
    </source>
</evidence>
<dbReference type="InterPro" id="IPR031925">
    <property type="entry name" value="TBCC_N"/>
</dbReference>
<keyword evidence="3" id="KW-0963">Cytoplasm</keyword>
<dbReference type="GO" id="GO:0007023">
    <property type="term" value="P:post-chaperonin tubulin folding pathway"/>
    <property type="evidence" value="ECO:0007669"/>
    <property type="project" value="InterPro"/>
</dbReference>
<feature type="compositionally biased region" description="Polar residues" evidence="7">
    <location>
        <begin position="167"/>
        <end position="188"/>
    </location>
</feature>
<dbReference type="PANTHER" id="PTHR15139">
    <property type="entry name" value="TUBULIN FOLDING COFACTOR C"/>
    <property type="match status" value="1"/>
</dbReference>
<comment type="subcellular location">
    <subcellularLocation>
        <location evidence="1">Cytoplasm</location>
    </subcellularLocation>
</comment>
<sequence length="392" mass="41682">METEDTPERFHRQFQISVASLQEQIDLLPSFSTVGGEQQDAVDHVLSGISQLSNRVADAADFLPAYDQRTYSEAVKDLRDKLNKTTAQFAPRNRFQFKHRTGNATAATAKPDTRRLNPTATPANPVADGAASSSTSKPADVKDSAGAAPTSSSNDNDNNNLKSNDSATATGSKNYNAEITNQTRSGASSLGVRRPSFSTARDIMLSGHSGVHIVVPASASHATSAGSLLDLNRCVIDMTAPTTAAGGSPFASLVLLDISGCAIAAGHVDGPVFVTRVRDSAVVVAARQVRIHDCENVVFYLHCVSRPIIENCKGVRFARAPEAYLTDKEKGETNLFDQVDDFKWLKTTASPNWSLLPESEAIPGDVWKQALAGGPAVAVDDTLRMLGIGKGT</sequence>
<dbReference type="InterPro" id="IPR027684">
    <property type="entry name" value="TBCC"/>
</dbReference>
<comment type="similarity">
    <text evidence="2">Belongs to the TBCC family.</text>
</comment>
<keyword evidence="5" id="KW-0143">Chaperone</keyword>
<dbReference type="Gene3D" id="2.160.20.70">
    <property type="match status" value="1"/>
</dbReference>
<dbReference type="GO" id="GO:0015631">
    <property type="term" value="F:tubulin binding"/>
    <property type="evidence" value="ECO:0007669"/>
    <property type="project" value="InterPro"/>
</dbReference>
<dbReference type="PROSITE" id="PS51329">
    <property type="entry name" value="C_CAP_COFACTOR_C"/>
    <property type="match status" value="1"/>
</dbReference>
<dbReference type="Gene3D" id="1.20.58.1250">
    <property type="entry name" value="Tubulin Binding Cofactor C, N-terminal domain"/>
    <property type="match status" value="1"/>
</dbReference>
<evidence type="ECO:0000256" key="5">
    <source>
        <dbReference type="ARBA" id="ARBA00023186"/>
    </source>
</evidence>
<dbReference type="PANTHER" id="PTHR15139:SF0">
    <property type="entry name" value="TUBULIN-SPECIFIC CHAPERONE C"/>
    <property type="match status" value="1"/>
</dbReference>
<reference evidence="9 10" key="1">
    <citation type="submission" date="2018-04" db="EMBL/GenBank/DDBJ databases">
        <authorList>
            <person name="Huttner S."/>
            <person name="Dainat J."/>
        </authorList>
    </citation>
    <scope>NUCLEOTIDE SEQUENCE [LARGE SCALE GENOMIC DNA]</scope>
</reference>
<evidence type="ECO:0000313" key="10">
    <source>
        <dbReference type="Proteomes" id="UP000289323"/>
    </source>
</evidence>
<dbReference type="Pfam" id="PF16752">
    <property type="entry name" value="TBCC_N"/>
    <property type="match status" value="1"/>
</dbReference>
<proteinExistence type="inferred from homology"/>
<keyword evidence="4" id="KW-0007">Acetylation</keyword>
<dbReference type="InterPro" id="IPR016098">
    <property type="entry name" value="CAP/MinC_C"/>
</dbReference>
<dbReference type="InterPro" id="IPR006599">
    <property type="entry name" value="CARP_motif"/>
</dbReference>
<dbReference type="AlphaFoldDB" id="A0A446BQI9"/>
<dbReference type="SMART" id="SM00673">
    <property type="entry name" value="CARP"/>
    <property type="match status" value="1"/>
</dbReference>
<dbReference type="GO" id="GO:0007021">
    <property type="term" value="P:tubulin complex assembly"/>
    <property type="evidence" value="ECO:0007669"/>
    <property type="project" value="TreeGrafter"/>
</dbReference>
<feature type="compositionally biased region" description="Low complexity" evidence="7">
    <location>
        <begin position="151"/>
        <end position="166"/>
    </location>
</feature>
<feature type="domain" description="C-CAP/cofactor C-like" evidence="8">
    <location>
        <begin position="216"/>
        <end position="344"/>
    </location>
</feature>
<evidence type="ECO:0000256" key="7">
    <source>
        <dbReference type="SAM" id="MobiDB-lite"/>
    </source>
</evidence>
<protein>
    <submittedName>
        <fullName evidence="9">1cc65361-e920-4c37-8341-6cb1f088311a</fullName>
    </submittedName>
</protein>
<dbReference type="EMBL" id="OUUZ01000013">
    <property type="protein sequence ID" value="SPQ24775.1"/>
    <property type="molecule type" value="Genomic_DNA"/>
</dbReference>
<evidence type="ECO:0000313" key="9">
    <source>
        <dbReference type="EMBL" id="SPQ24775.1"/>
    </source>
</evidence>
<accession>A0A446BQI9</accession>
<feature type="region of interest" description="Disordered" evidence="7">
    <location>
        <begin position="90"/>
        <end position="192"/>
    </location>
</feature>
<evidence type="ECO:0000256" key="4">
    <source>
        <dbReference type="ARBA" id="ARBA00022990"/>
    </source>
</evidence>
<evidence type="ECO:0000256" key="3">
    <source>
        <dbReference type="ARBA" id="ARBA00022490"/>
    </source>
</evidence>
<evidence type="ECO:0000259" key="8">
    <source>
        <dbReference type="PROSITE" id="PS51329"/>
    </source>
</evidence>
<dbReference type="InterPro" id="IPR017901">
    <property type="entry name" value="C-CAP_CF_C-like"/>
</dbReference>
<name>A0A446BQI9_9PEZI</name>
<dbReference type="Pfam" id="PF07986">
    <property type="entry name" value="TBCC"/>
    <property type="match status" value="1"/>
</dbReference>